<dbReference type="Proteomes" id="UP000092555">
    <property type="component" value="Unassembled WGS sequence"/>
</dbReference>
<protein>
    <submittedName>
        <fullName evidence="1">Uncharacterized protein</fullName>
    </submittedName>
</protein>
<evidence type="ECO:0000313" key="2">
    <source>
        <dbReference type="Proteomes" id="UP000092555"/>
    </source>
</evidence>
<reference evidence="1 2" key="1">
    <citation type="submission" date="2016-05" db="EMBL/GenBank/DDBJ databases">
        <title>Comparative genomics of biotechnologically important yeasts.</title>
        <authorList>
            <consortium name="DOE Joint Genome Institute"/>
            <person name="Riley R."/>
            <person name="Haridas S."/>
            <person name="Wolfe K.H."/>
            <person name="Lopes M.R."/>
            <person name="Hittinger C.T."/>
            <person name="Goker M."/>
            <person name="Salamov A."/>
            <person name="Wisecaver J."/>
            <person name="Long T.M."/>
            <person name="Aerts A.L."/>
            <person name="Barry K."/>
            <person name="Choi C."/>
            <person name="Clum A."/>
            <person name="Coughlan A.Y."/>
            <person name="Deshpande S."/>
            <person name="Douglass A.P."/>
            <person name="Hanson S.J."/>
            <person name="Klenk H.-P."/>
            <person name="LaButti K."/>
            <person name="Lapidus A."/>
            <person name="Lindquist E."/>
            <person name="Lipzen A."/>
            <person name="Meier-kolthoff J.P."/>
            <person name="Ohm R.A."/>
            <person name="Otillar R.P."/>
            <person name="Pangilinan J."/>
            <person name="Peng Y."/>
            <person name="Rokas A."/>
            <person name="Rosa C.A."/>
            <person name="Scheuner C."/>
            <person name="Sibirny A.A."/>
            <person name="Slot J.C."/>
            <person name="Stielow J.B."/>
            <person name="Sun H."/>
            <person name="Kurtzman C.P."/>
            <person name="Blackwell M."/>
            <person name="Grigoriev I.V."/>
            <person name="Jeffries T.W."/>
        </authorList>
    </citation>
    <scope>NUCLEOTIDE SEQUENCE [LARGE SCALE GENOMIC DNA]</scope>
    <source>
        <strain evidence="1 2">NRRL YB-4993</strain>
    </source>
</reference>
<accession>A0A1A0HEZ9</accession>
<gene>
    <name evidence="1" type="ORF">METBIDRAFT_90446</name>
</gene>
<name>A0A1A0HEZ9_9ASCO</name>
<organism evidence="1 2">
    <name type="scientific">Metschnikowia bicuspidata var. bicuspidata NRRL YB-4993</name>
    <dbReference type="NCBI Taxonomy" id="869754"/>
    <lineage>
        <taxon>Eukaryota</taxon>
        <taxon>Fungi</taxon>
        <taxon>Dikarya</taxon>
        <taxon>Ascomycota</taxon>
        <taxon>Saccharomycotina</taxon>
        <taxon>Pichiomycetes</taxon>
        <taxon>Metschnikowiaceae</taxon>
        <taxon>Metschnikowia</taxon>
    </lineage>
</organism>
<comment type="caution">
    <text evidence="1">The sequence shown here is derived from an EMBL/GenBank/DDBJ whole genome shotgun (WGS) entry which is preliminary data.</text>
</comment>
<dbReference type="RefSeq" id="XP_018713180.1">
    <property type="nucleotide sequence ID" value="XM_018859304.1"/>
</dbReference>
<dbReference type="EMBL" id="LXTC01000001">
    <property type="protein sequence ID" value="OBA22699.1"/>
    <property type="molecule type" value="Genomic_DNA"/>
</dbReference>
<sequence length="154" mass="17654">MKMVCCDALFFMQKATRVQALLLQRCSGLGSSWTGGAKCCCRTSSMNILWKSLCKVLTRCTWVRHVQFGIHFKKLFARGVVCCFKTLPLDETLLRASERNELVVKLRGKYSEDSTDLIRPFTQRFTYELNTWLRQCSGPGLLPFSRTITLVLRS</sequence>
<dbReference type="AlphaFoldDB" id="A0A1A0HEZ9"/>
<proteinExistence type="predicted"/>
<dbReference type="GeneID" id="30032279"/>
<evidence type="ECO:0000313" key="1">
    <source>
        <dbReference type="EMBL" id="OBA22699.1"/>
    </source>
</evidence>
<keyword evidence="2" id="KW-1185">Reference proteome</keyword>